<gene>
    <name evidence="6" type="ORF">METZ01_LOCUS6854</name>
</gene>
<dbReference type="CDD" id="cd06572">
    <property type="entry name" value="Histidinol_dh"/>
    <property type="match status" value="1"/>
</dbReference>
<dbReference type="GO" id="GO:0004399">
    <property type="term" value="F:histidinol dehydrogenase activity"/>
    <property type="evidence" value="ECO:0007669"/>
    <property type="project" value="InterPro"/>
</dbReference>
<dbReference type="GO" id="GO:0000105">
    <property type="term" value="P:L-histidine biosynthetic process"/>
    <property type="evidence" value="ECO:0007669"/>
    <property type="project" value="InterPro"/>
</dbReference>
<dbReference type="FunFam" id="3.40.50.1980:FF:000001">
    <property type="entry name" value="Histidinol dehydrogenase"/>
    <property type="match status" value="1"/>
</dbReference>
<dbReference type="AlphaFoldDB" id="A0A381NHE1"/>
<proteinExistence type="inferred from homology"/>
<dbReference type="GO" id="GO:0051287">
    <property type="term" value="F:NAD binding"/>
    <property type="evidence" value="ECO:0007669"/>
    <property type="project" value="InterPro"/>
</dbReference>
<sequence length="434" mass="44367">MLRRLDLRGPLGDLRAVLPRPTTGGDGPLNAVRGIIADVRERGDTALRELTARFDGVDLETVVVDPADVASAPDRIDPAVLGALEVAAAAIRRHHEGQLRAEHRTDDDGLCVRSLSRPVERAGCYAPGGRAAYPSTVLMTVVPARVAGVEAVVLCVPPGPDGRVADVTLAAAAVAGVDAVYAVGGAQAVAAMAYGTASIPAVDVIAGPGNVYVALAKREVAGQVGVPSAFAGPSEVVVVADATVPPDFAAIDVVVQAEHGPDGLAWLVTWDEAVADAVEAEVVRIAEVAPRRSDITATLVASGWSVLVDGPDEALAIADAIAPEHLQLMVAGAGDMAERVRNAGAVFCGPWSPASLGDYVAGPSHVLPTAGTARFAGALTVSDFTRDIHLITADRPALLRLAPHVVALAGAEGLDAHAESVRLRTAWTDGSDDG</sequence>
<dbReference type="GO" id="GO:0046872">
    <property type="term" value="F:metal ion binding"/>
    <property type="evidence" value="ECO:0007669"/>
    <property type="project" value="UniProtKB-KW"/>
</dbReference>
<dbReference type="Gene3D" id="1.20.5.1300">
    <property type="match status" value="1"/>
</dbReference>
<dbReference type="InterPro" id="IPR012131">
    <property type="entry name" value="Hstdl_DH"/>
</dbReference>
<evidence type="ECO:0000256" key="2">
    <source>
        <dbReference type="ARBA" id="ARBA00010178"/>
    </source>
</evidence>
<evidence type="ECO:0000256" key="5">
    <source>
        <dbReference type="ARBA" id="ARBA00023002"/>
    </source>
</evidence>
<protein>
    <recommendedName>
        <fullName evidence="7">Histidinol dehydrogenase</fullName>
    </recommendedName>
</protein>
<keyword evidence="3" id="KW-0479">Metal-binding</keyword>
<evidence type="ECO:0000256" key="3">
    <source>
        <dbReference type="ARBA" id="ARBA00022723"/>
    </source>
</evidence>
<dbReference type="InterPro" id="IPR022695">
    <property type="entry name" value="Histidinol_DH_monofunct"/>
</dbReference>
<dbReference type="FunFam" id="3.40.50.1980:FF:000026">
    <property type="entry name" value="Histidinol dehydrogenase"/>
    <property type="match status" value="1"/>
</dbReference>
<dbReference type="EMBL" id="UINC01000362">
    <property type="protein sequence ID" value="SUZ54000.1"/>
    <property type="molecule type" value="Genomic_DNA"/>
</dbReference>
<evidence type="ECO:0000313" key="6">
    <source>
        <dbReference type="EMBL" id="SUZ54000.1"/>
    </source>
</evidence>
<dbReference type="GO" id="GO:0005829">
    <property type="term" value="C:cytosol"/>
    <property type="evidence" value="ECO:0007669"/>
    <property type="project" value="TreeGrafter"/>
</dbReference>
<dbReference type="PIRSF" id="PIRSF000099">
    <property type="entry name" value="Histidinol_dh"/>
    <property type="match status" value="1"/>
</dbReference>
<keyword evidence="5" id="KW-0560">Oxidoreductase</keyword>
<reference evidence="6" key="1">
    <citation type="submission" date="2018-05" db="EMBL/GenBank/DDBJ databases">
        <authorList>
            <person name="Lanie J.A."/>
            <person name="Ng W.-L."/>
            <person name="Kazmierczak K.M."/>
            <person name="Andrzejewski T.M."/>
            <person name="Davidsen T.M."/>
            <person name="Wayne K.J."/>
            <person name="Tettelin H."/>
            <person name="Glass J.I."/>
            <person name="Rusch D."/>
            <person name="Podicherti R."/>
            <person name="Tsui H.-C.T."/>
            <person name="Winkler M.E."/>
        </authorList>
    </citation>
    <scope>NUCLEOTIDE SEQUENCE</scope>
</reference>
<accession>A0A381NHE1</accession>
<evidence type="ECO:0000256" key="4">
    <source>
        <dbReference type="ARBA" id="ARBA00022833"/>
    </source>
</evidence>
<comment type="cofactor">
    <cofactor evidence="1">
        <name>Zn(2+)</name>
        <dbReference type="ChEBI" id="CHEBI:29105"/>
    </cofactor>
</comment>
<dbReference type="HAMAP" id="MF_01024">
    <property type="entry name" value="HisD"/>
    <property type="match status" value="1"/>
</dbReference>
<dbReference type="InterPro" id="IPR016161">
    <property type="entry name" value="Ald_DH/histidinol_DH"/>
</dbReference>
<comment type="similarity">
    <text evidence="2">Belongs to the histidinol dehydrogenase family.</text>
</comment>
<evidence type="ECO:0008006" key="7">
    <source>
        <dbReference type="Google" id="ProtNLM"/>
    </source>
</evidence>
<dbReference type="Pfam" id="PF00815">
    <property type="entry name" value="Histidinol_dh"/>
    <property type="match status" value="1"/>
</dbReference>
<name>A0A381NHE1_9ZZZZ</name>
<evidence type="ECO:0000256" key="1">
    <source>
        <dbReference type="ARBA" id="ARBA00001947"/>
    </source>
</evidence>
<dbReference type="PANTHER" id="PTHR21256:SF2">
    <property type="entry name" value="HISTIDINE BIOSYNTHESIS TRIFUNCTIONAL PROTEIN"/>
    <property type="match status" value="1"/>
</dbReference>
<dbReference type="NCBIfam" id="TIGR00069">
    <property type="entry name" value="hisD"/>
    <property type="match status" value="1"/>
</dbReference>
<dbReference type="SUPFAM" id="SSF53720">
    <property type="entry name" value="ALDH-like"/>
    <property type="match status" value="1"/>
</dbReference>
<dbReference type="PRINTS" id="PR00083">
    <property type="entry name" value="HOLDHDRGNASE"/>
</dbReference>
<organism evidence="6">
    <name type="scientific">marine metagenome</name>
    <dbReference type="NCBI Taxonomy" id="408172"/>
    <lineage>
        <taxon>unclassified sequences</taxon>
        <taxon>metagenomes</taxon>
        <taxon>ecological metagenomes</taxon>
    </lineage>
</organism>
<dbReference type="PANTHER" id="PTHR21256">
    <property type="entry name" value="HISTIDINOL DEHYDROGENASE HDH"/>
    <property type="match status" value="1"/>
</dbReference>
<dbReference type="Gene3D" id="3.40.50.1980">
    <property type="entry name" value="Nitrogenase molybdenum iron protein domain"/>
    <property type="match status" value="2"/>
</dbReference>
<keyword evidence="4" id="KW-0862">Zinc</keyword>